<dbReference type="PROSITE" id="PS50050">
    <property type="entry name" value="TNFR_NGFR_2"/>
    <property type="match status" value="1"/>
</dbReference>
<dbReference type="GO" id="GO:0046642">
    <property type="term" value="P:negative regulation of alpha-beta T cell proliferation"/>
    <property type="evidence" value="ECO:0007669"/>
    <property type="project" value="TreeGrafter"/>
</dbReference>
<dbReference type="GO" id="GO:0050830">
    <property type="term" value="P:defense response to Gram-positive bacterium"/>
    <property type="evidence" value="ECO:0007669"/>
    <property type="project" value="TreeGrafter"/>
</dbReference>
<dbReference type="GO" id="GO:0002720">
    <property type="term" value="P:positive regulation of cytokine production involved in immune response"/>
    <property type="evidence" value="ECO:0007669"/>
    <property type="project" value="TreeGrafter"/>
</dbReference>
<dbReference type="Pfam" id="PF00020">
    <property type="entry name" value="TNFR_c6"/>
    <property type="match status" value="2"/>
</dbReference>
<feature type="domain" description="TNFR-Cys" evidence="3">
    <location>
        <begin position="38"/>
        <end position="86"/>
    </location>
</feature>
<comment type="caution">
    <text evidence="1">Lacks conserved residue(s) required for the propagation of feature annotation.</text>
</comment>
<keyword evidence="1" id="KW-1015">Disulfide bond</keyword>
<evidence type="ECO:0000313" key="5">
    <source>
        <dbReference type="Proteomes" id="UP000265020"/>
    </source>
</evidence>
<name>A0A3Q2CXF8_CYPVA</name>
<dbReference type="Gene3D" id="2.10.50.10">
    <property type="entry name" value="Tumor Necrosis Factor Receptor, subunit A, domain 2"/>
    <property type="match status" value="3"/>
</dbReference>
<dbReference type="GeneTree" id="ENSGT00950000183126"/>
<dbReference type="Ensembl" id="ENSCVAT00000017376.1">
    <property type="protein sequence ID" value="ENSCVAP00000010601.1"/>
    <property type="gene ID" value="ENSCVAG00000012788.1"/>
</dbReference>
<evidence type="ECO:0000259" key="3">
    <source>
        <dbReference type="PROSITE" id="PS50050"/>
    </source>
</evidence>
<feature type="transmembrane region" description="Helical" evidence="2">
    <location>
        <begin position="174"/>
        <end position="196"/>
    </location>
</feature>
<sequence length="214" mass="23552">MSLQLKMKFQNCDCSFPFLTGNRVKTDCTEFRETSCLPCADGTYMETPTGKNQCNPCKRCDEVCSMLAGSGLRLKYKCSRSSDTVCEALEGYFCIDVIKGSCAAAKKHSSCKPGQYISKKGTSLSDTECSRGTFSNGSLTLCQPHTQCEELNLWLVKEGTTSTDAECGEKNIDVAAVVGISVVLVVFVGIAVPFVLRKRNYLKCCERPFIYRLN</sequence>
<reference evidence="4" key="1">
    <citation type="submission" date="2025-08" db="UniProtKB">
        <authorList>
            <consortium name="Ensembl"/>
        </authorList>
    </citation>
    <scope>IDENTIFICATION</scope>
</reference>
<dbReference type="PANTHER" id="PTHR46838:SF1">
    <property type="entry name" value="TUMOR NECROSIS FACTOR RECEPTOR SUPERFAMILY MEMBER 14"/>
    <property type="match status" value="1"/>
</dbReference>
<keyword evidence="2" id="KW-0472">Membrane</keyword>
<reference evidence="4" key="2">
    <citation type="submission" date="2025-09" db="UniProtKB">
        <authorList>
            <consortium name="Ensembl"/>
        </authorList>
    </citation>
    <scope>IDENTIFICATION</scope>
</reference>
<dbReference type="SMART" id="SM00208">
    <property type="entry name" value="TNFR"/>
    <property type="match status" value="3"/>
</dbReference>
<organism evidence="4 5">
    <name type="scientific">Cyprinodon variegatus</name>
    <name type="common">Sheepshead minnow</name>
    <dbReference type="NCBI Taxonomy" id="28743"/>
    <lineage>
        <taxon>Eukaryota</taxon>
        <taxon>Metazoa</taxon>
        <taxon>Chordata</taxon>
        <taxon>Craniata</taxon>
        <taxon>Vertebrata</taxon>
        <taxon>Euteleostomi</taxon>
        <taxon>Actinopterygii</taxon>
        <taxon>Neopterygii</taxon>
        <taxon>Teleostei</taxon>
        <taxon>Neoteleostei</taxon>
        <taxon>Acanthomorphata</taxon>
        <taxon>Ovalentaria</taxon>
        <taxon>Atherinomorphae</taxon>
        <taxon>Cyprinodontiformes</taxon>
        <taxon>Cyprinodontidae</taxon>
        <taxon>Cyprinodon</taxon>
    </lineage>
</organism>
<keyword evidence="5" id="KW-1185">Reference proteome</keyword>
<proteinExistence type="predicted"/>
<dbReference type="GO" id="GO:0050829">
    <property type="term" value="P:defense response to Gram-negative bacterium"/>
    <property type="evidence" value="ECO:0007669"/>
    <property type="project" value="TreeGrafter"/>
</dbReference>
<dbReference type="GO" id="GO:2000406">
    <property type="term" value="P:positive regulation of T cell migration"/>
    <property type="evidence" value="ECO:0007669"/>
    <property type="project" value="TreeGrafter"/>
</dbReference>
<feature type="disulfide bond" evidence="1">
    <location>
        <begin position="39"/>
        <end position="54"/>
    </location>
</feature>
<accession>A0A3Q2CXF8</accession>
<feature type="repeat" description="TNFR-Cys" evidence="1">
    <location>
        <begin position="38"/>
        <end position="86"/>
    </location>
</feature>
<dbReference type="AlphaFoldDB" id="A0A3Q2CXF8"/>
<keyword evidence="2" id="KW-0812">Transmembrane</keyword>
<keyword evidence="2" id="KW-1133">Transmembrane helix</keyword>
<evidence type="ECO:0000256" key="1">
    <source>
        <dbReference type="PROSITE-ProRule" id="PRU00206"/>
    </source>
</evidence>
<dbReference type="InterPro" id="IPR001368">
    <property type="entry name" value="TNFR/NGFR_Cys_rich_reg"/>
</dbReference>
<dbReference type="SUPFAM" id="SSF57586">
    <property type="entry name" value="TNF receptor-like"/>
    <property type="match status" value="2"/>
</dbReference>
<dbReference type="Proteomes" id="UP000265020">
    <property type="component" value="Unassembled WGS sequence"/>
</dbReference>
<dbReference type="PANTHER" id="PTHR46838">
    <property type="entry name" value="TUMOR NECROSIS FACTOR RECEPTOR SUPERFAMILY MEMBER 14"/>
    <property type="match status" value="1"/>
</dbReference>
<evidence type="ECO:0000256" key="2">
    <source>
        <dbReference type="SAM" id="Phobius"/>
    </source>
</evidence>
<protein>
    <recommendedName>
        <fullName evidence="3">TNFR-Cys domain-containing protein</fullName>
    </recommendedName>
</protein>
<dbReference type="GO" id="GO:0009897">
    <property type="term" value="C:external side of plasma membrane"/>
    <property type="evidence" value="ECO:0007669"/>
    <property type="project" value="TreeGrafter"/>
</dbReference>
<dbReference type="OMA" id="CISISCC"/>
<evidence type="ECO:0000313" key="4">
    <source>
        <dbReference type="Ensembl" id="ENSCVAP00000010601.1"/>
    </source>
</evidence>